<evidence type="ECO:0000259" key="5">
    <source>
        <dbReference type="Pfam" id="PF04377"/>
    </source>
</evidence>
<dbReference type="InterPro" id="IPR007471">
    <property type="entry name" value="N-end_Aminoacyl_Trfase_N"/>
</dbReference>
<dbReference type="AlphaFoldDB" id="A0A143PT79"/>
<dbReference type="STRING" id="1855912.LuPra_04537"/>
<dbReference type="InterPro" id="IPR007472">
    <property type="entry name" value="N-end_Aminoacyl_Trfase_C"/>
</dbReference>
<dbReference type="GO" id="GO:0004057">
    <property type="term" value="F:arginyl-tRNA--protein transferase activity"/>
    <property type="evidence" value="ECO:0007669"/>
    <property type="project" value="InterPro"/>
</dbReference>
<name>A0A143PT79_LUTPR</name>
<feature type="domain" description="N-end aminoacyl transferase N-terminal" evidence="4">
    <location>
        <begin position="13"/>
        <end position="82"/>
    </location>
</feature>
<evidence type="ECO:0000256" key="1">
    <source>
        <dbReference type="ARBA" id="ARBA00022490"/>
    </source>
</evidence>
<evidence type="ECO:0000259" key="4">
    <source>
        <dbReference type="Pfam" id="PF04376"/>
    </source>
</evidence>
<dbReference type="Proteomes" id="UP000076079">
    <property type="component" value="Chromosome"/>
</dbReference>
<feature type="domain" description="N-end rule aminoacyl transferase C-terminal" evidence="5">
    <location>
        <begin position="105"/>
        <end position="226"/>
    </location>
</feature>
<dbReference type="PIRSF" id="PIRSF037208">
    <property type="entry name" value="ATE_pro_prd"/>
    <property type="match status" value="1"/>
</dbReference>
<dbReference type="EMBL" id="CP015136">
    <property type="protein sequence ID" value="AMY11290.1"/>
    <property type="molecule type" value="Genomic_DNA"/>
</dbReference>
<protein>
    <submittedName>
        <fullName evidence="6">Arginyl-tRNA-protein transferase</fullName>
    </submittedName>
</protein>
<dbReference type="RefSeq" id="WP_234800511.1">
    <property type="nucleotide sequence ID" value="NZ_CP015136.1"/>
</dbReference>
<reference evidence="7" key="2">
    <citation type="submission" date="2016-04" db="EMBL/GenBank/DDBJ databases">
        <title>First Complete Genome Sequence of a Subdivision 6 Acidobacterium.</title>
        <authorList>
            <person name="Huang S."/>
            <person name="Vieira S."/>
            <person name="Bunk B."/>
            <person name="Riedel T."/>
            <person name="Sproeer C."/>
            <person name="Overmann J."/>
        </authorList>
    </citation>
    <scope>NUCLEOTIDE SEQUENCE [LARGE SCALE GENOMIC DNA]</scope>
    <source>
        <strain evidence="7">DSM 100886 HEG_-6_39</strain>
    </source>
</reference>
<dbReference type="NCBIfam" id="NF002346">
    <property type="entry name" value="PRK01305.2-3"/>
    <property type="match status" value="1"/>
</dbReference>
<dbReference type="Pfam" id="PF04377">
    <property type="entry name" value="ATE_C"/>
    <property type="match status" value="1"/>
</dbReference>
<keyword evidence="2 6" id="KW-0808">Transferase</keyword>
<keyword evidence="1" id="KW-0963">Cytoplasm</keyword>
<dbReference type="KEGG" id="abac:LuPra_04537"/>
<dbReference type="InterPro" id="IPR016181">
    <property type="entry name" value="Acyl_CoA_acyltransferase"/>
</dbReference>
<dbReference type="Pfam" id="PF04376">
    <property type="entry name" value="ATE_N"/>
    <property type="match status" value="1"/>
</dbReference>
<dbReference type="SUPFAM" id="SSF55729">
    <property type="entry name" value="Acyl-CoA N-acyltransferases (Nat)"/>
    <property type="match status" value="1"/>
</dbReference>
<dbReference type="PANTHER" id="PTHR21367:SF1">
    <property type="entry name" value="ARGINYL-TRNA--PROTEIN TRANSFERASE 1"/>
    <property type="match status" value="1"/>
</dbReference>
<accession>A0A143PT79</accession>
<dbReference type="InterPro" id="IPR017138">
    <property type="entry name" value="Asp_Glu_LeuTrfase"/>
</dbReference>
<dbReference type="InterPro" id="IPR030700">
    <property type="entry name" value="N-end_Aminoacyl_Trfase"/>
</dbReference>
<reference evidence="6 7" key="1">
    <citation type="journal article" date="2016" name="Genome Announc.">
        <title>First Complete Genome Sequence of a Subdivision 6 Acidobacterium Strain.</title>
        <authorList>
            <person name="Huang S."/>
            <person name="Vieira S."/>
            <person name="Bunk B."/>
            <person name="Riedel T."/>
            <person name="Sproer C."/>
            <person name="Overmann J."/>
        </authorList>
    </citation>
    <scope>NUCLEOTIDE SEQUENCE [LARGE SCALE GENOMIC DNA]</scope>
    <source>
        <strain evidence="7">DSM 100886 HEG_-6_39</strain>
    </source>
</reference>
<evidence type="ECO:0000313" key="6">
    <source>
        <dbReference type="EMBL" id="AMY11290.1"/>
    </source>
</evidence>
<keyword evidence="7" id="KW-1185">Reference proteome</keyword>
<evidence type="ECO:0000256" key="2">
    <source>
        <dbReference type="ARBA" id="ARBA00022679"/>
    </source>
</evidence>
<sequence>MVATFIVYDELDRCPYLAGHVARLPLRVPARPLTRAEVDAALAAGDRRQGVFLYRPSCPACQACEPIRIPVSDFTPSATHRRTLRAGDARFRLEIGRPVADQQRAALYARHKWGRGLTTSDDHEETTDVETYAAFLVETCCESVEFSLWDGDRLVSVAVADRGERSLSAVYCCFDPDDARFSPGTYTILKQWQHCVAEGIPHLYLGLYVAESAHLSYKANFVPHERRIEGVWTRFERVPDVPAAPRRNDP</sequence>
<evidence type="ECO:0000313" key="7">
    <source>
        <dbReference type="Proteomes" id="UP000076079"/>
    </source>
</evidence>
<dbReference type="PANTHER" id="PTHR21367">
    <property type="entry name" value="ARGININE-TRNA-PROTEIN TRANSFERASE 1"/>
    <property type="match status" value="1"/>
</dbReference>
<dbReference type="GO" id="GO:0071596">
    <property type="term" value="P:ubiquitin-dependent protein catabolic process via the N-end rule pathway"/>
    <property type="evidence" value="ECO:0007669"/>
    <property type="project" value="InterPro"/>
</dbReference>
<dbReference type="GO" id="GO:0005737">
    <property type="term" value="C:cytoplasm"/>
    <property type="evidence" value="ECO:0007669"/>
    <property type="project" value="TreeGrafter"/>
</dbReference>
<organism evidence="6 7">
    <name type="scientific">Luteitalea pratensis</name>
    <dbReference type="NCBI Taxonomy" id="1855912"/>
    <lineage>
        <taxon>Bacteria</taxon>
        <taxon>Pseudomonadati</taxon>
        <taxon>Acidobacteriota</taxon>
        <taxon>Vicinamibacteria</taxon>
        <taxon>Vicinamibacterales</taxon>
        <taxon>Vicinamibacteraceae</taxon>
        <taxon>Luteitalea</taxon>
    </lineage>
</organism>
<dbReference type="GO" id="GO:0008914">
    <property type="term" value="F:leucyl-tRNA--protein transferase activity"/>
    <property type="evidence" value="ECO:0007669"/>
    <property type="project" value="InterPro"/>
</dbReference>
<gene>
    <name evidence="6" type="ORF">LuPra_04537</name>
</gene>
<proteinExistence type="predicted"/>
<keyword evidence="3" id="KW-0012">Acyltransferase</keyword>
<evidence type="ECO:0000256" key="3">
    <source>
        <dbReference type="ARBA" id="ARBA00023315"/>
    </source>
</evidence>